<name>A0A9J6CT10_RHIMP</name>
<dbReference type="AlphaFoldDB" id="A0A9J6CT10"/>
<sequence length="269" mass="29529">MLSDAEETLTDTDKAGAVGASSDPNAASLPITAHKNDQRLRKGVDEDSTAFKDVLNTEEEDAYNDACLKVVCSKRRARNAAALEAASPLPTDLENPQAKPRPNALLKVQELSLGQCTYPVSAYLAAPDDSCKGIVPGLEPGTTSHSLVEELQATRIQILQARMMGQTNIAVITFEGLHVPRFVRFLGAELCFYLPPYPRMQVCKTCLELRPRAYRCPTPDVTVCEQCGVDNPKPSHPCSLRCKFCEGDHATTDPQCPRVQRQPFNRSWV</sequence>
<feature type="compositionally biased region" description="Acidic residues" evidence="1">
    <location>
        <begin position="1"/>
        <end position="10"/>
    </location>
</feature>
<comment type="caution">
    <text evidence="2">The sequence shown here is derived from an EMBL/GenBank/DDBJ whole genome shotgun (WGS) entry which is preliminary data.</text>
</comment>
<organism evidence="2 3">
    <name type="scientific">Rhipicephalus microplus</name>
    <name type="common">Cattle tick</name>
    <name type="synonym">Boophilus microplus</name>
    <dbReference type="NCBI Taxonomy" id="6941"/>
    <lineage>
        <taxon>Eukaryota</taxon>
        <taxon>Metazoa</taxon>
        <taxon>Ecdysozoa</taxon>
        <taxon>Arthropoda</taxon>
        <taxon>Chelicerata</taxon>
        <taxon>Arachnida</taxon>
        <taxon>Acari</taxon>
        <taxon>Parasitiformes</taxon>
        <taxon>Ixodida</taxon>
        <taxon>Ixodoidea</taxon>
        <taxon>Ixodidae</taxon>
        <taxon>Rhipicephalinae</taxon>
        <taxon>Rhipicephalus</taxon>
        <taxon>Boophilus</taxon>
    </lineage>
</organism>
<proteinExistence type="predicted"/>
<dbReference type="EMBL" id="JABSTU010006872">
    <property type="protein sequence ID" value="KAH7931728.1"/>
    <property type="molecule type" value="Genomic_DNA"/>
</dbReference>
<dbReference type="Proteomes" id="UP000821866">
    <property type="component" value="Unassembled WGS sequence"/>
</dbReference>
<protein>
    <submittedName>
        <fullName evidence="2">Uncharacterized protein</fullName>
    </submittedName>
</protein>
<reference evidence="2" key="2">
    <citation type="submission" date="2021-09" db="EMBL/GenBank/DDBJ databases">
        <authorList>
            <person name="Jia N."/>
            <person name="Wang J."/>
            <person name="Shi W."/>
            <person name="Du L."/>
            <person name="Sun Y."/>
            <person name="Zhan W."/>
            <person name="Jiang J."/>
            <person name="Wang Q."/>
            <person name="Zhang B."/>
            <person name="Ji P."/>
            <person name="Sakyi L.B."/>
            <person name="Cui X."/>
            <person name="Yuan T."/>
            <person name="Jiang B."/>
            <person name="Yang W."/>
            <person name="Lam T.T.-Y."/>
            <person name="Chang Q."/>
            <person name="Ding S."/>
            <person name="Wang X."/>
            <person name="Zhu J."/>
            <person name="Ruan X."/>
            <person name="Zhao L."/>
            <person name="Wei J."/>
            <person name="Que T."/>
            <person name="Du C."/>
            <person name="Cheng J."/>
            <person name="Dai P."/>
            <person name="Han X."/>
            <person name="Huang E."/>
            <person name="Gao Y."/>
            <person name="Liu J."/>
            <person name="Shao H."/>
            <person name="Ye R."/>
            <person name="Li L."/>
            <person name="Wei W."/>
            <person name="Wang X."/>
            <person name="Wang C."/>
            <person name="Huo Q."/>
            <person name="Li W."/>
            <person name="Guo W."/>
            <person name="Chen H."/>
            <person name="Chen S."/>
            <person name="Zhou L."/>
            <person name="Zhou L."/>
            <person name="Ni X."/>
            <person name="Tian J."/>
            <person name="Zhou Y."/>
            <person name="Sheng Y."/>
            <person name="Liu T."/>
            <person name="Pan Y."/>
            <person name="Xia L."/>
            <person name="Li J."/>
            <person name="Zhao F."/>
            <person name="Cao W."/>
        </authorList>
    </citation>
    <scope>NUCLEOTIDE SEQUENCE</scope>
    <source>
        <strain evidence="2">Rmic-2018</strain>
        <tissue evidence="2">Larvae</tissue>
    </source>
</reference>
<gene>
    <name evidence="2" type="ORF">HPB51_029756</name>
</gene>
<keyword evidence="3" id="KW-1185">Reference proteome</keyword>
<accession>A0A9J6CT10</accession>
<evidence type="ECO:0000313" key="3">
    <source>
        <dbReference type="Proteomes" id="UP000821866"/>
    </source>
</evidence>
<feature type="region of interest" description="Disordered" evidence="1">
    <location>
        <begin position="1"/>
        <end position="42"/>
    </location>
</feature>
<evidence type="ECO:0000256" key="1">
    <source>
        <dbReference type="SAM" id="MobiDB-lite"/>
    </source>
</evidence>
<evidence type="ECO:0000313" key="2">
    <source>
        <dbReference type="EMBL" id="KAH7931728.1"/>
    </source>
</evidence>
<reference evidence="2" key="1">
    <citation type="journal article" date="2020" name="Cell">
        <title>Large-Scale Comparative Analyses of Tick Genomes Elucidate Their Genetic Diversity and Vector Capacities.</title>
        <authorList>
            <consortium name="Tick Genome and Microbiome Consortium (TIGMIC)"/>
            <person name="Jia N."/>
            <person name="Wang J."/>
            <person name="Shi W."/>
            <person name="Du L."/>
            <person name="Sun Y."/>
            <person name="Zhan W."/>
            <person name="Jiang J.F."/>
            <person name="Wang Q."/>
            <person name="Zhang B."/>
            <person name="Ji P."/>
            <person name="Bell-Sakyi L."/>
            <person name="Cui X.M."/>
            <person name="Yuan T.T."/>
            <person name="Jiang B.G."/>
            <person name="Yang W.F."/>
            <person name="Lam T.T."/>
            <person name="Chang Q.C."/>
            <person name="Ding S.J."/>
            <person name="Wang X.J."/>
            <person name="Zhu J.G."/>
            <person name="Ruan X.D."/>
            <person name="Zhao L."/>
            <person name="Wei J.T."/>
            <person name="Ye R.Z."/>
            <person name="Que T.C."/>
            <person name="Du C.H."/>
            <person name="Zhou Y.H."/>
            <person name="Cheng J.X."/>
            <person name="Dai P.F."/>
            <person name="Guo W.B."/>
            <person name="Han X.H."/>
            <person name="Huang E.J."/>
            <person name="Li L.F."/>
            <person name="Wei W."/>
            <person name="Gao Y.C."/>
            <person name="Liu J.Z."/>
            <person name="Shao H.Z."/>
            <person name="Wang X."/>
            <person name="Wang C.C."/>
            <person name="Yang T.C."/>
            <person name="Huo Q.B."/>
            <person name="Li W."/>
            <person name="Chen H.Y."/>
            <person name="Chen S.E."/>
            <person name="Zhou L.G."/>
            <person name="Ni X.B."/>
            <person name="Tian J.H."/>
            <person name="Sheng Y."/>
            <person name="Liu T."/>
            <person name="Pan Y.S."/>
            <person name="Xia L.Y."/>
            <person name="Li J."/>
            <person name="Zhao F."/>
            <person name="Cao W.C."/>
        </authorList>
    </citation>
    <scope>NUCLEOTIDE SEQUENCE</scope>
    <source>
        <strain evidence="2">Rmic-2018</strain>
    </source>
</reference>